<sequence length="440" mass="47154">MKRMNILKALLASTSIVAAADSAMAQDWGSFDGVTIEAKLIGGEQYEGLYARIAEWEAATGATVDIISKKSHFEIDKEIKSDMAAGTTDWCVGSNHSSFAPQYEGLYVDLNDLVPAEVIAEFVPGIIGASTVGGELLMLPRAQFDVSVLYYLKSNYEDAEQAAAFEAEYGYPLTVPDTWEQVKDQAMFFADPPNFYGTQYAGKDEAIVGRFYEMVVAEGGNYLDEDNRPIFNSDAGQRALQWFVDLYEAGAVPAGTTSYVWDDLGQGFASGTVALNLDWPGWAGFFNDPEASQAAGNVGVAVQPMGSVTRTGWSGHHGFSVTNDCENKDAAASLVMFLTSEESQLAESAGGSLPTRTAVWEANIAAAEAGDDPFRAEALAAFAAGAEYAFAVPAIPEWGESTNLVFPELQAAIVGDKTVEEALNDAAEAVDELMRESGYY</sequence>
<comment type="similarity">
    <text evidence="2">Belongs to the bacterial solute-binding protein 1 family.</text>
</comment>
<dbReference type="GO" id="GO:0042597">
    <property type="term" value="C:periplasmic space"/>
    <property type="evidence" value="ECO:0007669"/>
    <property type="project" value="UniProtKB-SubCell"/>
</dbReference>
<comment type="subcellular location">
    <subcellularLocation>
        <location evidence="1">Periplasm</location>
    </subcellularLocation>
</comment>
<evidence type="ECO:0000313" key="5">
    <source>
        <dbReference type="Proteomes" id="UP000203464"/>
    </source>
</evidence>
<keyword evidence="3" id="KW-0732">Signal</keyword>
<dbReference type="Proteomes" id="UP000203464">
    <property type="component" value="Unassembled WGS sequence"/>
</dbReference>
<accession>A0A238K6X4</accession>
<organism evidence="4 5">
    <name type="scientific">Octadecabacter ascidiaceicola</name>
    <dbReference type="NCBI Taxonomy" id="1655543"/>
    <lineage>
        <taxon>Bacteria</taxon>
        <taxon>Pseudomonadati</taxon>
        <taxon>Pseudomonadota</taxon>
        <taxon>Alphaproteobacteria</taxon>
        <taxon>Rhodobacterales</taxon>
        <taxon>Roseobacteraceae</taxon>
        <taxon>Octadecabacter</taxon>
    </lineage>
</organism>
<feature type="signal peptide" evidence="3">
    <location>
        <begin position="1"/>
        <end position="25"/>
    </location>
</feature>
<dbReference type="InterPro" id="IPR050490">
    <property type="entry name" value="Bact_solute-bd_prot1"/>
</dbReference>
<reference evidence="5" key="1">
    <citation type="submission" date="2017-05" db="EMBL/GenBank/DDBJ databases">
        <authorList>
            <person name="Rodrigo-Torres L."/>
            <person name="Arahal R. D."/>
            <person name="Lucena T."/>
        </authorList>
    </citation>
    <scope>NUCLEOTIDE SEQUENCE [LARGE SCALE GENOMIC DNA]</scope>
    <source>
        <strain evidence="5">CECT 8868</strain>
    </source>
</reference>
<dbReference type="EMBL" id="FXYD01000002">
    <property type="protein sequence ID" value="SMX38217.1"/>
    <property type="molecule type" value="Genomic_DNA"/>
</dbReference>
<dbReference type="RefSeq" id="WP_218822675.1">
    <property type="nucleotide sequence ID" value="NZ_FXYD01000002.1"/>
</dbReference>
<dbReference type="Pfam" id="PF01547">
    <property type="entry name" value="SBP_bac_1"/>
    <property type="match status" value="1"/>
</dbReference>
<dbReference type="SUPFAM" id="SSF53850">
    <property type="entry name" value="Periplasmic binding protein-like II"/>
    <property type="match status" value="1"/>
</dbReference>
<evidence type="ECO:0000256" key="1">
    <source>
        <dbReference type="ARBA" id="ARBA00004418"/>
    </source>
</evidence>
<evidence type="ECO:0000256" key="3">
    <source>
        <dbReference type="SAM" id="SignalP"/>
    </source>
</evidence>
<dbReference type="Gene3D" id="3.40.190.10">
    <property type="entry name" value="Periplasmic binding protein-like II"/>
    <property type="match status" value="2"/>
</dbReference>
<name>A0A238K6X4_9RHOB</name>
<gene>
    <name evidence="4" type="ORF">OCA8868_01740</name>
</gene>
<evidence type="ECO:0000256" key="2">
    <source>
        <dbReference type="ARBA" id="ARBA00008520"/>
    </source>
</evidence>
<dbReference type="PANTHER" id="PTHR43649">
    <property type="entry name" value="ARABINOSE-BINDING PROTEIN-RELATED"/>
    <property type="match status" value="1"/>
</dbReference>
<evidence type="ECO:0000313" key="4">
    <source>
        <dbReference type="EMBL" id="SMX38217.1"/>
    </source>
</evidence>
<proteinExistence type="inferred from homology"/>
<keyword evidence="5" id="KW-1185">Reference proteome</keyword>
<dbReference type="InterPro" id="IPR006059">
    <property type="entry name" value="SBP"/>
</dbReference>
<protein>
    <submittedName>
        <fullName evidence="4">Putative ABC transporter-binding protein</fullName>
    </submittedName>
</protein>
<feature type="chain" id="PRO_5013303020" evidence="3">
    <location>
        <begin position="26"/>
        <end position="440"/>
    </location>
</feature>
<dbReference type="PANTHER" id="PTHR43649:SF12">
    <property type="entry name" value="DIACETYLCHITOBIOSE BINDING PROTEIN DASA"/>
    <property type="match status" value="1"/>
</dbReference>
<dbReference type="AlphaFoldDB" id="A0A238K6X4"/>